<gene>
    <name evidence="1" type="ORF">IV500_04960</name>
</gene>
<organism evidence="1 2">
    <name type="scientific">Arthrobacter terrae</name>
    <dbReference type="NCBI Taxonomy" id="2935737"/>
    <lineage>
        <taxon>Bacteria</taxon>
        <taxon>Bacillati</taxon>
        <taxon>Actinomycetota</taxon>
        <taxon>Actinomycetes</taxon>
        <taxon>Micrococcales</taxon>
        <taxon>Micrococcaceae</taxon>
        <taxon>Arthrobacter</taxon>
    </lineage>
</organism>
<evidence type="ECO:0000313" key="2">
    <source>
        <dbReference type="Proteomes" id="UP000655366"/>
    </source>
</evidence>
<dbReference type="Proteomes" id="UP000655366">
    <property type="component" value="Unassembled WGS sequence"/>
</dbReference>
<dbReference type="AlphaFoldDB" id="A0A931CI64"/>
<dbReference type="EMBL" id="JADNYM010000005">
    <property type="protein sequence ID" value="MBG0738768.1"/>
    <property type="molecule type" value="Genomic_DNA"/>
</dbReference>
<proteinExistence type="predicted"/>
<keyword evidence="2" id="KW-1185">Reference proteome</keyword>
<reference evidence="1 2" key="1">
    <citation type="submission" date="2020-11" db="EMBL/GenBank/DDBJ databases">
        <title>Arthrobacter antarcticus sp. nov., isolated from Antarctic Soil.</title>
        <authorList>
            <person name="Li J."/>
        </authorList>
    </citation>
    <scope>NUCLEOTIDE SEQUENCE [LARGE SCALE GENOMIC DNA]</scope>
    <source>
        <strain evidence="1 2">Z1-20</strain>
    </source>
</reference>
<sequence>MTVVISFPTKTAATPRTSAYEVTDEVLHELLRKAVVAYRAGEARTPGSLAHRHHFAVSVALLDAIQVIMGFGGVAQELERCLGSGITDIRALARVARAYNGPESA</sequence>
<comment type="caution">
    <text evidence="1">The sequence shown here is derived from an EMBL/GenBank/DDBJ whole genome shotgun (WGS) entry which is preliminary data.</text>
</comment>
<name>A0A931CI64_9MICC</name>
<dbReference type="RefSeq" id="WP_196395707.1">
    <property type="nucleotide sequence ID" value="NZ_JADNYM010000005.1"/>
</dbReference>
<accession>A0A931CI64</accession>
<evidence type="ECO:0000313" key="1">
    <source>
        <dbReference type="EMBL" id="MBG0738768.1"/>
    </source>
</evidence>
<protein>
    <submittedName>
        <fullName evidence="1">Uncharacterized protein</fullName>
    </submittedName>
</protein>